<name>A0ABP7NIC6_9GAMM</name>
<comment type="caution">
    <text evidence="1">The sequence shown here is derived from an EMBL/GenBank/DDBJ whole genome shotgun (WGS) entry which is preliminary data.</text>
</comment>
<accession>A0ABP7NIC6</accession>
<dbReference type="InterPro" id="IPR008551">
    <property type="entry name" value="TANGO2"/>
</dbReference>
<keyword evidence="2" id="KW-1185">Reference proteome</keyword>
<dbReference type="PANTHER" id="PTHR17985">
    <property type="entry name" value="SER/THR-RICH PROTEIN T10 IN DGCR REGION"/>
    <property type="match status" value="1"/>
</dbReference>
<reference evidence="2" key="1">
    <citation type="journal article" date="2019" name="Int. J. Syst. Evol. Microbiol.">
        <title>The Global Catalogue of Microorganisms (GCM) 10K type strain sequencing project: providing services to taxonomists for standard genome sequencing and annotation.</title>
        <authorList>
            <consortium name="The Broad Institute Genomics Platform"/>
            <consortium name="The Broad Institute Genome Sequencing Center for Infectious Disease"/>
            <person name="Wu L."/>
            <person name="Ma J."/>
        </authorList>
    </citation>
    <scope>NUCLEOTIDE SEQUENCE [LARGE SCALE GENOMIC DNA]</scope>
    <source>
        <strain evidence="2">JCM 17555</strain>
    </source>
</reference>
<evidence type="ECO:0000313" key="2">
    <source>
        <dbReference type="Proteomes" id="UP001501337"/>
    </source>
</evidence>
<dbReference type="RefSeq" id="WP_344802125.1">
    <property type="nucleotide sequence ID" value="NZ_BAABBO010000001.1"/>
</dbReference>
<gene>
    <name evidence="1" type="ORF">GCM10022278_00690</name>
</gene>
<protein>
    <submittedName>
        <fullName evidence="1">NRDE family protein</fullName>
    </submittedName>
</protein>
<dbReference type="Pfam" id="PF05742">
    <property type="entry name" value="TANGO2"/>
    <property type="match status" value="1"/>
</dbReference>
<organism evidence="1 2">
    <name type="scientific">Allohahella marinimesophila</name>
    <dbReference type="NCBI Taxonomy" id="1054972"/>
    <lineage>
        <taxon>Bacteria</taxon>
        <taxon>Pseudomonadati</taxon>
        <taxon>Pseudomonadota</taxon>
        <taxon>Gammaproteobacteria</taxon>
        <taxon>Oceanospirillales</taxon>
        <taxon>Hahellaceae</taxon>
        <taxon>Allohahella</taxon>
    </lineage>
</organism>
<sequence length="271" mass="29632">MCLIALAYKATPDFELLALANRDEFYARPAAPLHLWEPSSQHGPVVGGQDLQAGGTWMAVSRYDGVRRFAAVTNYRNPDQALAARSRGELVSDFLEGELNAADFAAGLGRTAMQYGGFNLLLQDDSGLHYCTNRWPRQGEPAGFQVHCRALEAGVYVLSNHLLDSPWPKSLRLRQQVDELLRGRSAGDALDSTAWLDLMLDRSQAADEALPLTGMPVEMERQLSSAFIALPGYGTRCSTLVSIGDSKAALMTVTERRFSQAGIEGETTLRL</sequence>
<dbReference type="Proteomes" id="UP001501337">
    <property type="component" value="Unassembled WGS sequence"/>
</dbReference>
<evidence type="ECO:0000313" key="1">
    <source>
        <dbReference type="EMBL" id="GAA3945361.1"/>
    </source>
</evidence>
<dbReference type="EMBL" id="BAABBO010000001">
    <property type="protein sequence ID" value="GAA3945361.1"/>
    <property type="molecule type" value="Genomic_DNA"/>
</dbReference>
<dbReference type="PANTHER" id="PTHR17985:SF8">
    <property type="entry name" value="TRANSPORT AND GOLGI ORGANIZATION PROTEIN 2 HOMOLOG"/>
    <property type="match status" value="1"/>
</dbReference>
<proteinExistence type="predicted"/>